<dbReference type="PRINTS" id="PR00455">
    <property type="entry name" value="HTHTETR"/>
</dbReference>
<keyword evidence="2 4" id="KW-0238">DNA-binding</keyword>
<protein>
    <submittedName>
        <fullName evidence="6">TetR family transcriptional regulator</fullName>
    </submittedName>
</protein>
<keyword evidence="1" id="KW-0805">Transcription regulation</keyword>
<dbReference type="SUPFAM" id="SSF46689">
    <property type="entry name" value="Homeodomain-like"/>
    <property type="match status" value="1"/>
</dbReference>
<dbReference type="InterPro" id="IPR041347">
    <property type="entry name" value="MftR_C"/>
</dbReference>
<dbReference type="InterPro" id="IPR050109">
    <property type="entry name" value="HTH-type_TetR-like_transc_reg"/>
</dbReference>
<evidence type="ECO:0000313" key="7">
    <source>
        <dbReference type="Proteomes" id="UP001369736"/>
    </source>
</evidence>
<gene>
    <name evidence="6" type="ORF">WCD58_30490</name>
</gene>
<evidence type="ECO:0000313" key="6">
    <source>
        <dbReference type="EMBL" id="MEJ2865521.1"/>
    </source>
</evidence>
<dbReference type="RefSeq" id="WP_337706895.1">
    <property type="nucleotide sequence ID" value="NZ_JBBEGM010000019.1"/>
</dbReference>
<dbReference type="InterPro" id="IPR023772">
    <property type="entry name" value="DNA-bd_HTH_TetR-type_CS"/>
</dbReference>
<dbReference type="Pfam" id="PF17754">
    <property type="entry name" value="TetR_C_14"/>
    <property type="match status" value="1"/>
</dbReference>
<dbReference type="Gene3D" id="1.10.357.10">
    <property type="entry name" value="Tetracycline Repressor, domain 2"/>
    <property type="match status" value="1"/>
</dbReference>
<dbReference type="PANTHER" id="PTHR30055:SF238">
    <property type="entry name" value="MYCOFACTOCIN BIOSYNTHESIS TRANSCRIPTIONAL REGULATOR MFTR-RELATED"/>
    <property type="match status" value="1"/>
</dbReference>
<dbReference type="PROSITE" id="PS50977">
    <property type="entry name" value="HTH_TETR_2"/>
    <property type="match status" value="1"/>
</dbReference>
<evidence type="ECO:0000256" key="1">
    <source>
        <dbReference type="ARBA" id="ARBA00023015"/>
    </source>
</evidence>
<keyword evidence="3" id="KW-0804">Transcription</keyword>
<dbReference type="InterPro" id="IPR001647">
    <property type="entry name" value="HTH_TetR"/>
</dbReference>
<proteinExistence type="predicted"/>
<sequence length="192" mass="20758">MSTPSLREVKKRRTRDAIVAAATRLFDEHGYDAVTVAQVAEAAEVGQRTLYRHFADKEDFLFGGDEEVAQVMAAAAASAPAGSTGPAILRHAVRAGAEVIEPDRATLARRARVIARTPALQARDGMKHARMQQLFVDELVRRGHPHDRARLTAGVGIACVTEALTRWLEGPDGTTLDEALDAVEAEVRTLTP</sequence>
<dbReference type="InterPro" id="IPR009057">
    <property type="entry name" value="Homeodomain-like_sf"/>
</dbReference>
<feature type="DNA-binding region" description="H-T-H motif" evidence="4">
    <location>
        <begin position="35"/>
        <end position="54"/>
    </location>
</feature>
<accession>A0ABU8MEW3</accession>
<reference evidence="6 7" key="1">
    <citation type="submission" date="2024-03" db="EMBL/GenBank/DDBJ databases">
        <title>Actinomycetospora sp. OC33-EN07, a novel actinomycete isolated from wild orchid (Aerides multiflora).</title>
        <authorList>
            <person name="Suriyachadkun C."/>
        </authorList>
    </citation>
    <scope>NUCLEOTIDE SEQUENCE [LARGE SCALE GENOMIC DNA]</scope>
    <source>
        <strain evidence="6 7">OC33-EN07</strain>
    </source>
</reference>
<dbReference type="PROSITE" id="PS01081">
    <property type="entry name" value="HTH_TETR_1"/>
    <property type="match status" value="1"/>
</dbReference>
<dbReference type="Proteomes" id="UP001369736">
    <property type="component" value="Unassembled WGS sequence"/>
</dbReference>
<comment type="caution">
    <text evidence="6">The sequence shown here is derived from an EMBL/GenBank/DDBJ whole genome shotgun (WGS) entry which is preliminary data.</text>
</comment>
<evidence type="ECO:0000259" key="5">
    <source>
        <dbReference type="PROSITE" id="PS50977"/>
    </source>
</evidence>
<evidence type="ECO:0000256" key="4">
    <source>
        <dbReference type="PROSITE-ProRule" id="PRU00335"/>
    </source>
</evidence>
<keyword evidence="7" id="KW-1185">Reference proteome</keyword>
<organism evidence="6 7">
    <name type="scientific">Actinomycetospora flava</name>
    <dbReference type="NCBI Taxonomy" id="3129232"/>
    <lineage>
        <taxon>Bacteria</taxon>
        <taxon>Bacillati</taxon>
        <taxon>Actinomycetota</taxon>
        <taxon>Actinomycetes</taxon>
        <taxon>Pseudonocardiales</taxon>
        <taxon>Pseudonocardiaceae</taxon>
        <taxon>Actinomycetospora</taxon>
    </lineage>
</organism>
<dbReference type="Pfam" id="PF00440">
    <property type="entry name" value="TetR_N"/>
    <property type="match status" value="1"/>
</dbReference>
<evidence type="ECO:0000256" key="2">
    <source>
        <dbReference type="ARBA" id="ARBA00023125"/>
    </source>
</evidence>
<dbReference type="PANTHER" id="PTHR30055">
    <property type="entry name" value="HTH-TYPE TRANSCRIPTIONAL REGULATOR RUTR"/>
    <property type="match status" value="1"/>
</dbReference>
<dbReference type="EMBL" id="JBBEGM010000019">
    <property type="protein sequence ID" value="MEJ2865521.1"/>
    <property type="molecule type" value="Genomic_DNA"/>
</dbReference>
<evidence type="ECO:0000256" key="3">
    <source>
        <dbReference type="ARBA" id="ARBA00023163"/>
    </source>
</evidence>
<feature type="domain" description="HTH tetR-type" evidence="5">
    <location>
        <begin position="12"/>
        <end position="72"/>
    </location>
</feature>
<name>A0ABU8MEW3_9PSEU</name>